<dbReference type="PANTHER" id="PTHR43311">
    <property type="entry name" value="GLUTAMATE--TRNA LIGASE"/>
    <property type="match status" value="1"/>
</dbReference>
<feature type="short sequence motif" description="'HIGH' region" evidence="8">
    <location>
        <begin position="10"/>
        <end position="20"/>
    </location>
</feature>
<dbReference type="InterPro" id="IPR020058">
    <property type="entry name" value="Glu/Gln-tRNA-synth_Ib_cat-dom"/>
</dbReference>
<evidence type="ECO:0000256" key="5">
    <source>
        <dbReference type="ARBA" id="ARBA00022840"/>
    </source>
</evidence>
<dbReference type="NCBIfam" id="TIGR00464">
    <property type="entry name" value="gltX_bact"/>
    <property type="match status" value="1"/>
</dbReference>
<dbReference type="PROSITE" id="PS00178">
    <property type="entry name" value="AA_TRNA_LIGASE_I"/>
    <property type="match status" value="1"/>
</dbReference>
<dbReference type="GO" id="GO:0004818">
    <property type="term" value="F:glutamate-tRNA ligase activity"/>
    <property type="evidence" value="ECO:0007669"/>
    <property type="project" value="UniProtKB-EC"/>
</dbReference>
<proteinExistence type="inferred from homology"/>
<evidence type="ECO:0000259" key="11">
    <source>
        <dbReference type="Pfam" id="PF19269"/>
    </source>
</evidence>
<evidence type="ECO:0000256" key="6">
    <source>
        <dbReference type="ARBA" id="ARBA00022917"/>
    </source>
</evidence>
<evidence type="ECO:0000313" key="13">
    <source>
        <dbReference type="Proteomes" id="UP000700059"/>
    </source>
</evidence>
<keyword evidence="2 8" id="KW-0963">Cytoplasm</keyword>
<dbReference type="InterPro" id="IPR033910">
    <property type="entry name" value="GluRS_core"/>
</dbReference>
<accession>A0ABS7JNL4</accession>
<comment type="subcellular location">
    <subcellularLocation>
        <location evidence="8">Cytoplasm</location>
    </subcellularLocation>
</comment>
<dbReference type="InterPro" id="IPR001412">
    <property type="entry name" value="aa-tRNA-synth_I_CS"/>
</dbReference>
<dbReference type="SUPFAM" id="SSF48163">
    <property type="entry name" value="An anticodon-binding domain of class I aminoacyl-tRNA synthetases"/>
    <property type="match status" value="1"/>
</dbReference>
<dbReference type="SUPFAM" id="SSF52374">
    <property type="entry name" value="Nucleotidylyl transferase"/>
    <property type="match status" value="1"/>
</dbReference>
<organism evidence="12 13">
    <name type="scientific">Helicobacter turcicus</name>
    <dbReference type="NCBI Taxonomy" id="2867412"/>
    <lineage>
        <taxon>Bacteria</taxon>
        <taxon>Pseudomonadati</taxon>
        <taxon>Campylobacterota</taxon>
        <taxon>Epsilonproteobacteria</taxon>
        <taxon>Campylobacterales</taxon>
        <taxon>Helicobacteraceae</taxon>
        <taxon>Helicobacter</taxon>
    </lineage>
</organism>
<dbReference type="InterPro" id="IPR014729">
    <property type="entry name" value="Rossmann-like_a/b/a_fold"/>
</dbReference>
<comment type="catalytic activity">
    <reaction evidence="8">
        <text>tRNA(Glu) + L-glutamate + ATP = L-glutamyl-tRNA(Glu) + AMP + diphosphate</text>
        <dbReference type="Rhea" id="RHEA:23540"/>
        <dbReference type="Rhea" id="RHEA-COMP:9663"/>
        <dbReference type="Rhea" id="RHEA-COMP:9680"/>
        <dbReference type="ChEBI" id="CHEBI:29985"/>
        <dbReference type="ChEBI" id="CHEBI:30616"/>
        <dbReference type="ChEBI" id="CHEBI:33019"/>
        <dbReference type="ChEBI" id="CHEBI:78442"/>
        <dbReference type="ChEBI" id="CHEBI:78520"/>
        <dbReference type="ChEBI" id="CHEBI:456215"/>
        <dbReference type="EC" id="6.1.1.17"/>
    </reaction>
</comment>
<keyword evidence="3 8" id="KW-0436">Ligase</keyword>
<evidence type="ECO:0000256" key="4">
    <source>
        <dbReference type="ARBA" id="ARBA00022741"/>
    </source>
</evidence>
<feature type="domain" description="Aminoacyl-tRNA synthetase class I anticodon-binding" evidence="11">
    <location>
        <begin position="339"/>
        <end position="460"/>
    </location>
</feature>
<evidence type="ECO:0000256" key="7">
    <source>
        <dbReference type="ARBA" id="ARBA00023146"/>
    </source>
</evidence>
<feature type="transmembrane region" description="Helical" evidence="9">
    <location>
        <begin position="429"/>
        <end position="449"/>
    </location>
</feature>
<reference evidence="12 13" key="1">
    <citation type="submission" date="2021-08" db="EMBL/GenBank/DDBJ databases">
        <title>Helicobacter spp. isolated from feces of Anatolian Ground Squirrel (Spermophilus xanthoprymnus) in Turkey.</title>
        <authorList>
            <person name="Aydin F."/>
            <person name="Abay S."/>
            <person name="Kayman T."/>
            <person name="Karakaya E."/>
            <person name="Saticioglu I.B."/>
        </authorList>
    </citation>
    <scope>NUCLEOTIDE SEQUENCE [LARGE SCALE GENOMIC DNA]</scope>
    <source>
        <strain evidence="12 13">Faydin-H70</strain>
    </source>
</reference>
<dbReference type="Pfam" id="PF00749">
    <property type="entry name" value="tRNA-synt_1c"/>
    <property type="match status" value="1"/>
</dbReference>
<dbReference type="InterPro" id="IPR020751">
    <property type="entry name" value="aa-tRNA-synth_I_codon-bd_sub2"/>
</dbReference>
<dbReference type="InterPro" id="IPR000924">
    <property type="entry name" value="Glu/Gln-tRNA-synth"/>
</dbReference>
<dbReference type="HAMAP" id="MF_00022">
    <property type="entry name" value="Glu_tRNA_synth_type1"/>
    <property type="match status" value="1"/>
</dbReference>
<comment type="similarity">
    <text evidence="1 8">Belongs to the class-I aminoacyl-tRNA synthetase family. Glutamate--tRNA ligase type 1 subfamily.</text>
</comment>
<keyword evidence="9" id="KW-0472">Membrane</keyword>
<keyword evidence="9" id="KW-1133">Transmembrane helix</keyword>
<dbReference type="Pfam" id="PF19269">
    <property type="entry name" value="Anticodon_2"/>
    <property type="match status" value="1"/>
</dbReference>
<gene>
    <name evidence="8 12" type="primary">gltX</name>
    <name evidence="12" type="ORF">K4G57_05960</name>
</gene>
<dbReference type="CDD" id="cd00808">
    <property type="entry name" value="GluRS_core"/>
    <property type="match status" value="1"/>
</dbReference>
<protein>
    <recommendedName>
        <fullName evidence="8">Glutamate--tRNA ligase</fullName>
        <ecNumber evidence="8">6.1.1.17</ecNumber>
    </recommendedName>
    <alternativeName>
        <fullName evidence="8">Glutamyl-tRNA synthetase</fullName>
        <shortName evidence="8">GluRS</shortName>
    </alternativeName>
</protein>
<comment type="caution">
    <text evidence="12">The sequence shown here is derived from an EMBL/GenBank/DDBJ whole genome shotgun (WGS) entry which is preliminary data.</text>
</comment>
<evidence type="ECO:0000256" key="8">
    <source>
        <dbReference type="HAMAP-Rule" id="MF_00022"/>
    </source>
</evidence>
<name>A0ABS7JNL4_9HELI</name>
<keyword evidence="9" id="KW-0812">Transmembrane</keyword>
<evidence type="ECO:0000313" key="12">
    <source>
        <dbReference type="EMBL" id="MBX7491006.1"/>
    </source>
</evidence>
<evidence type="ECO:0000256" key="9">
    <source>
        <dbReference type="SAM" id="Phobius"/>
    </source>
</evidence>
<sequence length="476" mass="53858">MNNIVTRFAPSPTGYLHIGGLRTALFNYLYARANGGKFLLRIEDTDLARNSIDAKDAILQAFNWVGMDYDGEVVYQSQRFALYAKYVERLLKEGKAYYCYMQKEELEANRKEAEAKGKVWHYDRRYRDFIGTPPEGVKPVVRIKAPLEGEVYFKDGIKGEMRICAKELDDFIIARSDGVPTYNFVVAIDDALMGITDVIRGDDHLSNTPKQIVVYEALGFPVPRFFHVPMILNPEGKKLSKRDGAMSVMEYKALGYLPQALLNFLVRLGWSHGDTEIFSMREMLELFNPNNLNSAPSSYNAEKLLWLNAHYLNALNAESINAILPFYGASVPSVVVQEVLYPEIKERSKTLVEFVEILKKCLNPVESFDKKMLQKVKTDENIHFFNAFIVYLNTLKKPFQSAQDVEVEIATFADFHGLKAKNLFMPLRYALLGSSGGVGISSLIAALGINETKERILKALESLRYAKSIGNETDSK</sequence>
<comment type="caution">
    <text evidence="8">Lacks conserved residue(s) required for the propagation of feature annotation.</text>
</comment>
<dbReference type="InterPro" id="IPR049940">
    <property type="entry name" value="GluQ/Sye"/>
</dbReference>
<keyword evidence="5 8" id="KW-0067">ATP-binding</keyword>
<feature type="short sequence motif" description="'KMSKS' region" evidence="8">
    <location>
        <begin position="238"/>
        <end position="242"/>
    </location>
</feature>
<feature type="binding site" evidence="8">
    <location>
        <position position="241"/>
    </location>
    <ligand>
        <name>ATP</name>
        <dbReference type="ChEBI" id="CHEBI:30616"/>
    </ligand>
</feature>
<feature type="domain" description="Glutamyl/glutaminyl-tRNA synthetase class Ib catalytic" evidence="10">
    <location>
        <begin position="4"/>
        <end position="306"/>
    </location>
</feature>
<dbReference type="Gene3D" id="1.10.10.350">
    <property type="match status" value="1"/>
</dbReference>
<dbReference type="InterPro" id="IPR008925">
    <property type="entry name" value="aa_tRNA-synth_I_cd-bd_sf"/>
</dbReference>
<comment type="function">
    <text evidence="8">Catalyzes the attachment of glutamate to tRNA(Glu) in a two-step reaction: glutamate is first activated by ATP to form Glu-AMP and then transferred to the acceptor end of tRNA(Glu).</text>
</comment>
<dbReference type="RefSeq" id="WP_221532269.1">
    <property type="nucleotide sequence ID" value="NZ_JAIGYP010000007.1"/>
</dbReference>
<dbReference type="InterPro" id="IPR004527">
    <property type="entry name" value="Glu-tRNA-ligase_bac/mito"/>
</dbReference>
<dbReference type="PANTHER" id="PTHR43311:SF2">
    <property type="entry name" value="GLUTAMATE--TRNA LIGASE, MITOCHONDRIAL-RELATED"/>
    <property type="match status" value="1"/>
</dbReference>
<keyword evidence="4 8" id="KW-0547">Nucleotide-binding</keyword>
<dbReference type="EMBL" id="JAIGYQ010000007">
    <property type="protein sequence ID" value="MBX7491006.1"/>
    <property type="molecule type" value="Genomic_DNA"/>
</dbReference>
<comment type="subunit">
    <text evidence="8">Monomer.</text>
</comment>
<evidence type="ECO:0000259" key="10">
    <source>
        <dbReference type="Pfam" id="PF00749"/>
    </source>
</evidence>
<keyword evidence="6 8" id="KW-0648">Protein biosynthesis</keyword>
<keyword evidence="13" id="KW-1185">Reference proteome</keyword>
<dbReference type="Gene3D" id="3.40.50.620">
    <property type="entry name" value="HUPs"/>
    <property type="match status" value="1"/>
</dbReference>
<keyword evidence="7 8" id="KW-0030">Aminoacyl-tRNA synthetase</keyword>
<dbReference type="InterPro" id="IPR045462">
    <property type="entry name" value="aa-tRNA-synth_I_cd-bd"/>
</dbReference>
<dbReference type="EC" id="6.1.1.17" evidence="8"/>
<evidence type="ECO:0000256" key="3">
    <source>
        <dbReference type="ARBA" id="ARBA00022598"/>
    </source>
</evidence>
<dbReference type="Proteomes" id="UP000700059">
    <property type="component" value="Unassembled WGS sequence"/>
</dbReference>
<evidence type="ECO:0000256" key="2">
    <source>
        <dbReference type="ARBA" id="ARBA00022490"/>
    </source>
</evidence>
<dbReference type="PRINTS" id="PR00987">
    <property type="entry name" value="TRNASYNTHGLU"/>
</dbReference>
<evidence type="ECO:0000256" key="1">
    <source>
        <dbReference type="ARBA" id="ARBA00007894"/>
    </source>
</evidence>